<sequence length="668" mass="77324">MGRTAAGAGGGQGGIKQPAAVNGSSAIRLRYLFLTATVFGGSYVLISLTTYTNTVYVSNEAQFGYSRDLHYQKEQSERYTIRTKGCSIPGLDPYDEHIKEFVKFPRNMKSCPNVNKTLLQNNRTHIWVLEENKAHYNITEDQDFSCCYKAFHRPATIQDIDGTEIDDRVKYQDCIHFDDFIKVTDEFVRVLCYSDGLETYQQFFLFAPHKEFMSHGNMEITGDKRTYNVIVMGIDAVSRMNFHRTMPKTLQFLKSKETVELMGYNKVGDNTFPNLIPLLLGIKESELKTTCLPYDQLTFDNCPFVWEWFKQAGYYTAFGEDSSLLGSFNYLRVGFSKTPTDYYLHTFINEAETKSGKVKDFNSYLCMDAKYFFQVLLDYIEDLTITLRPSKLFGFFWEITMSHDYLNYPMIMDSSYELFFKKLERSNYLDDTIVVLLSDHGMRWGDIRSTKQGRLEERLPFVNILLPPSFRETYVSAYNNLRINSRRLTTPFDLHETLNDLVNLEYIEDEKIRSRSNEFYAFKRGISLFLPIPDNRTCEMASIDDHWCTCHKGKKLSKDSNEAIEAATHLVRHLNYLLKDHVQCAKLVLSQLIDVTEMEVGTPSVDEVGWREFMVTVQTTPGNGIFEATLRQSKVEWTLAGTISRLNLYGDQSICIHNYQLKLYCYCQ</sequence>
<keyword evidence="2" id="KW-1185">Reference proteome</keyword>
<dbReference type="Proteomes" id="UP000053240">
    <property type="component" value="Unassembled WGS sequence"/>
</dbReference>
<organism evidence="1 2">
    <name type="scientific">Papilio machaon</name>
    <name type="common">Old World swallowtail butterfly</name>
    <dbReference type="NCBI Taxonomy" id="76193"/>
    <lineage>
        <taxon>Eukaryota</taxon>
        <taxon>Metazoa</taxon>
        <taxon>Ecdysozoa</taxon>
        <taxon>Arthropoda</taxon>
        <taxon>Hexapoda</taxon>
        <taxon>Insecta</taxon>
        <taxon>Pterygota</taxon>
        <taxon>Neoptera</taxon>
        <taxon>Endopterygota</taxon>
        <taxon>Lepidoptera</taxon>
        <taxon>Glossata</taxon>
        <taxon>Ditrysia</taxon>
        <taxon>Papilionoidea</taxon>
        <taxon>Papilionidae</taxon>
        <taxon>Papilioninae</taxon>
        <taxon>Papilio</taxon>
    </lineage>
</organism>
<evidence type="ECO:0000313" key="1">
    <source>
        <dbReference type="EMBL" id="KPJ12727.1"/>
    </source>
</evidence>
<dbReference type="GO" id="GO:0005615">
    <property type="term" value="C:extracellular space"/>
    <property type="evidence" value="ECO:0007669"/>
    <property type="project" value="TreeGrafter"/>
</dbReference>
<dbReference type="FunCoup" id="A0A0N1PGG2">
    <property type="interactions" value="7"/>
</dbReference>
<protein>
    <recommendedName>
        <fullName evidence="3">DUF229 domain containing protein</fullName>
    </recommendedName>
</protein>
<gene>
    <name evidence="1" type="ORF">RR48_02629</name>
</gene>
<dbReference type="STRING" id="76193.A0A0N1PGG2"/>
<dbReference type="EMBL" id="KQ460709">
    <property type="protein sequence ID" value="KPJ12727.1"/>
    <property type="molecule type" value="Genomic_DNA"/>
</dbReference>
<dbReference type="PANTHER" id="PTHR10974:SF1">
    <property type="entry name" value="FI08016P-RELATED"/>
    <property type="match status" value="1"/>
</dbReference>
<evidence type="ECO:0000313" key="2">
    <source>
        <dbReference type="Proteomes" id="UP000053240"/>
    </source>
</evidence>
<name>A0A0N1PGG2_PAPMA</name>
<evidence type="ECO:0008006" key="3">
    <source>
        <dbReference type="Google" id="ProtNLM"/>
    </source>
</evidence>
<dbReference type="FunFam" id="3.40.720.10:FF:000017">
    <property type="entry name" value="Predicted protein"/>
    <property type="match status" value="1"/>
</dbReference>
<dbReference type="PANTHER" id="PTHR10974">
    <property type="entry name" value="FI08016P-RELATED"/>
    <property type="match status" value="1"/>
</dbReference>
<accession>A0A0N1PGG2</accession>
<dbReference type="InterPro" id="IPR017850">
    <property type="entry name" value="Alkaline_phosphatase_core_sf"/>
</dbReference>
<dbReference type="Pfam" id="PF02995">
    <property type="entry name" value="DUF229"/>
    <property type="match status" value="1"/>
</dbReference>
<dbReference type="CDD" id="cd16021">
    <property type="entry name" value="ALP_like"/>
    <property type="match status" value="1"/>
</dbReference>
<proteinExistence type="predicted"/>
<dbReference type="SUPFAM" id="SSF53649">
    <property type="entry name" value="Alkaline phosphatase-like"/>
    <property type="match status" value="1"/>
</dbReference>
<dbReference type="AlphaFoldDB" id="A0A0N1PGG2"/>
<dbReference type="InterPro" id="IPR004245">
    <property type="entry name" value="DUF229"/>
</dbReference>
<reference evidence="1 2" key="1">
    <citation type="journal article" date="2015" name="Nat. Commun.">
        <title>Outbred genome sequencing and CRISPR/Cas9 gene editing in butterflies.</title>
        <authorList>
            <person name="Li X."/>
            <person name="Fan D."/>
            <person name="Zhang W."/>
            <person name="Liu G."/>
            <person name="Zhang L."/>
            <person name="Zhao L."/>
            <person name="Fang X."/>
            <person name="Chen L."/>
            <person name="Dong Y."/>
            <person name="Chen Y."/>
            <person name="Ding Y."/>
            <person name="Zhao R."/>
            <person name="Feng M."/>
            <person name="Zhu Y."/>
            <person name="Feng Y."/>
            <person name="Jiang X."/>
            <person name="Zhu D."/>
            <person name="Xiang H."/>
            <person name="Feng X."/>
            <person name="Li S."/>
            <person name="Wang J."/>
            <person name="Zhang G."/>
            <person name="Kronforst M.R."/>
            <person name="Wang W."/>
        </authorList>
    </citation>
    <scope>NUCLEOTIDE SEQUENCE [LARGE SCALE GENOMIC DNA]</scope>
    <source>
        <strain evidence="1">Ya'a_city_454_Pm</strain>
        <tissue evidence="1">Whole body</tissue>
    </source>
</reference>
<dbReference type="KEGG" id="pmac:106713329"/>
<dbReference type="Gene3D" id="3.40.720.10">
    <property type="entry name" value="Alkaline Phosphatase, subunit A"/>
    <property type="match status" value="1"/>
</dbReference>
<dbReference type="InParanoid" id="A0A0N1PGG2"/>